<keyword evidence="3" id="KW-1185">Reference proteome</keyword>
<dbReference type="AlphaFoldDB" id="A0A2V1D2F6"/>
<evidence type="ECO:0000256" key="1">
    <source>
        <dbReference type="SAM" id="SignalP"/>
    </source>
</evidence>
<reference evidence="2 3" key="1">
    <citation type="journal article" date="2018" name="Sci. Rep.">
        <title>Comparative genomics provides insights into the lifestyle and reveals functional heterogeneity of dark septate endophytic fungi.</title>
        <authorList>
            <person name="Knapp D.G."/>
            <person name="Nemeth J.B."/>
            <person name="Barry K."/>
            <person name="Hainaut M."/>
            <person name="Henrissat B."/>
            <person name="Johnson J."/>
            <person name="Kuo A."/>
            <person name="Lim J.H.P."/>
            <person name="Lipzen A."/>
            <person name="Nolan M."/>
            <person name="Ohm R.A."/>
            <person name="Tamas L."/>
            <person name="Grigoriev I.V."/>
            <person name="Spatafora J.W."/>
            <person name="Nagy L.G."/>
            <person name="Kovacs G.M."/>
        </authorList>
    </citation>
    <scope>NUCLEOTIDE SEQUENCE [LARGE SCALE GENOMIC DNA]</scope>
    <source>
        <strain evidence="2 3">DSE2036</strain>
    </source>
</reference>
<dbReference type="OrthoDB" id="3770800at2759"/>
<dbReference type="EMBL" id="KZ805711">
    <property type="protein sequence ID" value="PVH92175.1"/>
    <property type="molecule type" value="Genomic_DNA"/>
</dbReference>
<proteinExistence type="predicted"/>
<evidence type="ECO:0000313" key="2">
    <source>
        <dbReference type="EMBL" id="PVH92175.1"/>
    </source>
</evidence>
<name>A0A2V1D2F6_9PLEO</name>
<evidence type="ECO:0000313" key="3">
    <source>
        <dbReference type="Proteomes" id="UP000244855"/>
    </source>
</evidence>
<keyword evidence="1" id="KW-0732">Signal</keyword>
<feature type="signal peptide" evidence="1">
    <location>
        <begin position="1"/>
        <end position="19"/>
    </location>
</feature>
<protein>
    <submittedName>
        <fullName evidence="2">Uncharacterized protein</fullName>
    </submittedName>
</protein>
<gene>
    <name evidence="2" type="ORF">DM02DRAFT_733846</name>
</gene>
<dbReference type="Proteomes" id="UP000244855">
    <property type="component" value="Unassembled WGS sequence"/>
</dbReference>
<feature type="chain" id="PRO_5016171869" evidence="1">
    <location>
        <begin position="20"/>
        <end position="103"/>
    </location>
</feature>
<organism evidence="2 3">
    <name type="scientific">Periconia macrospinosa</name>
    <dbReference type="NCBI Taxonomy" id="97972"/>
    <lineage>
        <taxon>Eukaryota</taxon>
        <taxon>Fungi</taxon>
        <taxon>Dikarya</taxon>
        <taxon>Ascomycota</taxon>
        <taxon>Pezizomycotina</taxon>
        <taxon>Dothideomycetes</taxon>
        <taxon>Pleosporomycetidae</taxon>
        <taxon>Pleosporales</taxon>
        <taxon>Massarineae</taxon>
        <taxon>Periconiaceae</taxon>
        <taxon>Periconia</taxon>
    </lineage>
</organism>
<accession>A0A2V1D2F6</accession>
<sequence length="103" mass="11107">MQFITILAVLAPAIAGVSAKCETNGYNPSWPSNRQEAKDLAATYCKSQLSGSFQQNAIKYGCSPIANDRVRAKTFASFSVQWTGKAATSTLAEADCILRLQNE</sequence>
<feature type="non-terminal residue" evidence="2">
    <location>
        <position position="103"/>
    </location>
</feature>